<evidence type="ECO:0000313" key="1">
    <source>
        <dbReference type="EMBL" id="STU67745.1"/>
    </source>
</evidence>
<gene>
    <name evidence="1" type="ORF">NCTC9504_02534</name>
</gene>
<organism evidence="1 2">
    <name type="scientific">Klebsiella pneumoniae subsp. pneumoniae</name>
    <dbReference type="NCBI Taxonomy" id="72407"/>
    <lineage>
        <taxon>Bacteria</taxon>
        <taxon>Pseudomonadati</taxon>
        <taxon>Pseudomonadota</taxon>
        <taxon>Gammaproteobacteria</taxon>
        <taxon>Enterobacterales</taxon>
        <taxon>Enterobacteriaceae</taxon>
        <taxon>Klebsiella/Raoultella group</taxon>
        <taxon>Klebsiella</taxon>
        <taxon>Klebsiella pneumoniae complex</taxon>
    </lineage>
</organism>
<dbReference type="EMBL" id="UGMA01000005">
    <property type="protein sequence ID" value="STU67745.1"/>
    <property type="molecule type" value="Genomic_DNA"/>
</dbReference>
<proteinExistence type="predicted"/>
<dbReference type="Proteomes" id="UP000254020">
    <property type="component" value="Unassembled WGS sequence"/>
</dbReference>
<evidence type="ECO:0000313" key="2">
    <source>
        <dbReference type="Proteomes" id="UP000254020"/>
    </source>
</evidence>
<protein>
    <submittedName>
        <fullName evidence="1">Uncharacterized protein</fullName>
    </submittedName>
</protein>
<dbReference type="AlphaFoldDB" id="A0A377ZEY4"/>
<reference evidence="1 2" key="1">
    <citation type="submission" date="2018-06" db="EMBL/GenBank/DDBJ databases">
        <authorList>
            <consortium name="Pathogen Informatics"/>
            <person name="Doyle S."/>
        </authorList>
    </citation>
    <scope>NUCLEOTIDE SEQUENCE [LARGE SCALE GENOMIC DNA]</scope>
    <source>
        <strain evidence="1 2">NCTC9504</strain>
    </source>
</reference>
<accession>A0A377ZEY4</accession>
<name>A0A377ZEY4_KLEPN</name>
<sequence>MPLGLHPDTQKLVADFCTALAEKLYKAQLKYGYDTDWKQDGWPSQCQAHFHQHIAKGDPRDVAAYCAFMWWHGWSTKPAEGLESRTVTVKLPPELYTIGELIRTQDNRITDQPMFVVFQKREIIGSDEHSPSRICWVWDGEEVTELRAKRLEALYQDGRDTRGYDRYAMQELMSLLLPALPSMDAKTSFARTDTTCASRISTPAALYEITNISWLEIGSLASSGRLSDVDSNYLDVRRLRKPGHHHSGVSNRIRLSSSICRSEKVNNADVSLRGVCTPKGDQ</sequence>